<dbReference type="EMBL" id="JACKTY010000018">
    <property type="protein sequence ID" value="MCV7225714.1"/>
    <property type="molecule type" value="Genomic_DNA"/>
</dbReference>
<dbReference type="InterPro" id="IPR013154">
    <property type="entry name" value="ADH-like_N"/>
</dbReference>
<accession>A0ABT3C8C4</accession>
<proteinExistence type="predicted"/>
<dbReference type="Proteomes" id="UP001526201">
    <property type="component" value="Unassembled WGS sequence"/>
</dbReference>
<keyword evidence="2" id="KW-0560">Oxidoreductase</keyword>
<keyword evidence="5" id="KW-1185">Reference proteome</keyword>
<evidence type="ECO:0000256" key="1">
    <source>
        <dbReference type="ARBA" id="ARBA00022857"/>
    </source>
</evidence>
<protein>
    <submittedName>
        <fullName evidence="4">NADP-dependent oxidoreductase</fullName>
    </submittedName>
</protein>
<dbReference type="PANTHER" id="PTHR48106:SF18">
    <property type="entry name" value="QUINONE OXIDOREDUCTASE PIG3"/>
    <property type="match status" value="1"/>
</dbReference>
<dbReference type="SUPFAM" id="SSF50129">
    <property type="entry name" value="GroES-like"/>
    <property type="match status" value="1"/>
</dbReference>
<dbReference type="RefSeq" id="WP_264066507.1">
    <property type="nucleotide sequence ID" value="NZ_JACKTY010000018.1"/>
</dbReference>
<dbReference type="InterPro" id="IPR011032">
    <property type="entry name" value="GroES-like_sf"/>
</dbReference>
<dbReference type="Gene3D" id="3.90.180.10">
    <property type="entry name" value="Medium-chain alcohol dehydrogenases, catalytic domain"/>
    <property type="match status" value="1"/>
</dbReference>
<dbReference type="SMART" id="SM00829">
    <property type="entry name" value="PKS_ER"/>
    <property type="match status" value="1"/>
</dbReference>
<evidence type="ECO:0000313" key="4">
    <source>
        <dbReference type="EMBL" id="MCV7225714.1"/>
    </source>
</evidence>
<dbReference type="SUPFAM" id="SSF51735">
    <property type="entry name" value="NAD(P)-binding Rossmann-fold domains"/>
    <property type="match status" value="1"/>
</dbReference>
<feature type="domain" description="Enoyl reductase (ER)" evidence="3">
    <location>
        <begin position="11"/>
        <end position="309"/>
    </location>
</feature>
<comment type="caution">
    <text evidence="4">The sequence shown here is derived from an EMBL/GenBank/DDBJ whole genome shotgun (WGS) entry which is preliminary data.</text>
</comment>
<name>A0ABT3C8C4_9MYCO</name>
<dbReference type="CDD" id="cd05289">
    <property type="entry name" value="MDR_like_2"/>
    <property type="match status" value="1"/>
</dbReference>
<dbReference type="InterPro" id="IPR036291">
    <property type="entry name" value="NAD(P)-bd_dom_sf"/>
</dbReference>
<sequence>MTKTVVATGYGGPEKLAVQDIVLPEPGQGQVLIDVKAAGTNPIDYKLYSGYMGDDPAALPMPVGMEAAGVVAAVGPGDTVGYTGALQVGDEVIATNIRAGYAEQVLVDAAEVGHKPAALSFEQAAGLLLVAETAWHLLVKTRVGTGDTVLIHGGAGGVGLMAVQLAVARGATVIATASPKNHEQLRKYHAQPVAYGPGLADRVRGIGPVTAALDLVGSDEALDTSVELVADKSRIATIAGFARAAELGIQALTGADGGQEIRDASRAELLTLAAAGELSVIVDKVFPLEAAADAHRYLQTGHAQGKVVLVP</sequence>
<gene>
    <name evidence="4" type="ORF">H7J73_06670</name>
</gene>
<dbReference type="PANTHER" id="PTHR48106">
    <property type="entry name" value="QUINONE OXIDOREDUCTASE PIG3-RELATED"/>
    <property type="match status" value="1"/>
</dbReference>
<evidence type="ECO:0000313" key="5">
    <source>
        <dbReference type="Proteomes" id="UP001526201"/>
    </source>
</evidence>
<keyword evidence="1" id="KW-0521">NADP</keyword>
<dbReference type="Pfam" id="PF13602">
    <property type="entry name" value="ADH_zinc_N_2"/>
    <property type="match status" value="1"/>
</dbReference>
<organism evidence="4 5">
    <name type="scientific">Mycolicibacterium komossense</name>
    <dbReference type="NCBI Taxonomy" id="1779"/>
    <lineage>
        <taxon>Bacteria</taxon>
        <taxon>Bacillati</taxon>
        <taxon>Actinomycetota</taxon>
        <taxon>Actinomycetes</taxon>
        <taxon>Mycobacteriales</taxon>
        <taxon>Mycobacteriaceae</taxon>
        <taxon>Mycolicibacterium</taxon>
    </lineage>
</organism>
<dbReference type="InterPro" id="IPR020843">
    <property type="entry name" value="ER"/>
</dbReference>
<reference evidence="4 5" key="1">
    <citation type="journal article" date="2022" name="BMC Genomics">
        <title>Comparative genome analysis of mycobacteria focusing on tRNA and non-coding RNA.</title>
        <authorList>
            <person name="Behra P.R.K."/>
            <person name="Pettersson B.M.F."/>
            <person name="Ramesh M."/>
            <person name="Das S."/>
            <person name="Dasgupta S."/>
            <person name="Kirsebom L.A."/>
        </authorList>
    </citation>
    <scope>NUCLEOTIDE SEQUENCE [LARGE SCALE GENOMIC DNA]</scope>
    <source>
        <strain evidence="4 5">DSM 44078</strain>
    </source>
</reference>
<evidence type="ECO:0000259" key="3">
    <source>
        <dbReference type="SMART" id="SM00829"/>
    </source>
</evidence>
<dbReference type="Pfam" id="PF08240">
    <property type="entry name" value="ADH_N"/>
    <property type="match status" value="1"/>
</dbReference>
<dbReference type="Gene3D" id="3.40.50.720">
    <property type="entry name" value="NAD(P)-binding Rossmann-like Domain"/>
    <property type="match status" value="1"/>
</dbReference>
<evidence type="ECO:0000256" key="2">
    <source>
        <dbReference type="ARBA" id="ARBA00023002"/>
    </source>
</evidence>